<dbReference type="InterPro" id="IPR003661">
    <property type="entry name" value="HisK_dim/P_dom"/>
</dbReference>
<dbReference type="Gene3D" id="3.30.565.10">
    <property type="entry name" value="Histidine kinase-like ATPase, C-terminal domain"/>
    <property type="match status" value="1"/>
</dbReference>
<evidence type="ECO:0000256" key="5">
    <source>
        <dbReference type="ARBA" id="ARBA00022741"/>
    </source>
</evidence>
<sequence length="307" mass="33542">MEMSRRRLPSVQALAVAGIVLLVLHQGVLLLFAAEWLLHAVTLAGGLLVLLAVLRVYRAFHDSWAPLAASGQVGSVVQKQRMPPPDPEPAGSDQLAMAGMLAAGIAHEIRNPLTSLRGFLQLLRADKQRYSDIMLAEVDRINEIVNELLRLADPKPREPEQKPLLPLVRSVVTLLEGQANLMNVRMRIETDEAAEVAVVVCEENKLKQVFINLVKNAIEAMPDGGEIELHCFCEGKRVCLQVADRGSGIDVQLADRLGQPFVTTKENGMGLGLMICRSIIEGHKGDLQFDGREHGGTVVTVSLPILR</sequence>
<dbReference type="InterPro" id="IPR003594">
    <property type="entry name" value="HATPase_dom"/>
</dbReference>
<evidence type="ECO:0000256" key="9">
    <source>
        <dbReference type="SAM" id="Phobius"/>
    </source>
</evidence>
<dbReference type="AlphaFoldDB" id="A0A927GSU0"/>
<dbReference type="SMART" id="SM00387">
    <property type="entry name" value="HATPase_c"/>
    <property type="match status" value="1"/>
</dbReference>
<evidence type="ECO:0000256" key="1">
    <source>
        <dbReference type="ARBA" id="ARBA00000085"/>
    </source>
</evidence>
<dbReference type="EC" id="2.7.13.3" evidence="2"/>
<dbReference type="GO" id="GO:0000155">
    <property type="term" value="F:phosphorelay sensor kinase activity"/>
    <property type="evidence" value="ECO:0007669"/>
    <property type="project" value="InterPro"/>
</dbReference>
<keyword evidence="8" id="KW-0902">Two-component regulatory system</keyword>
<evidence type="ECO:0000256" key="8">
    <source>
        <dbReference type="ARBA" id="ARBA00023012"/>
    </source>
</evidence>
<dbReference type="Pfam" id="PF00512">
    <property type="entry name" value="HisKA"/>
    <property type="match status" value="1"/>
</dbReference>
<comment type="caution">
    <text evidence="11">The sequence shown here is derived from an EMBL/GenBank/DDBJ whole genome shotgun (WGS) entry which is preliminary data.</text>
</comment>
<dbReference type="SUPFAM" id="SSF55874">
    <property type="entry name" value="ATPase domain of HSP90 chaperone/DNA topoisomerase II/histidine kinase"/>
    <property type="match status" value="1"/>
</dbReference>
<dbReference type="InterPro" id="IPR036890">
    <property type="entry name" value="HATPase_C_sf"/>
</dbReference>
<dbReference type="SMART" id="SM00388">
    <property type="entry name" value="HisKA"/>
    <property type="match status" value="1"/>
</dbReference>
<feature type="transmembrane region" description="Helical" evidence="9">
    <location>
        <begin position="12"/>
        <end position="32"/>
    </location>
</feature>
<reference evidence="11" key="1">
    <citation type="submission" date="2020-09" db="EMBL/GenBank/DDBJ databases">
        <title>A novel bacterium of genus Paenibacillus, isolated from South China Sea.</title>
        <authorList>
            <person name="Huang H."/>
            <person name="Mo K."/>
            <person name="Hu Y."/>
        </authorList>
    </citation>
    <scope>NUCLEOTIDE SEQUENCE</scope>
    <source>
        <strain evidence="11">IB182496</strain>
    </source>
</reference>
<evidence type="ECO:0000256" key="3">
    <source>
        <dbReference type="ARBA" id="ARBA00022553"/>
    </source>
</evidence>
<dbReference type="PANTHER" id="PTHR43065">
    <property type="entry name" value="SENSOR HISTIDINE KINASE"/>
    <property type="match status" value="1"/>
</dbReference>
<dbReference type="Proteomes" id="UP000621560">
    <property type="component" value="Unassembled WGS sequence"/>
</dbReference>
<evidence type="ECO:0000256" key="7">
    <source>
        <dbReference type="ARBA" id="ARBA00022840"/>
    </source>
</evidence>
<dbReference type="SUPFAM" id="SSF47384">
    <property type="entry name" value="Homodimeric domain of signal transducing histidine kinase"/>
    <property type="match status" value="1"/>
</dbReference>
<feature type="transmembrane region" description="Helical" evidence="9">
    <location>
        <begin position="38"/>
        <end position="57"/>
    </location>
</feature>
<dbReference type="EMBL" id="JACXIZ010000028">
    <property type="protein sequence ID" value="MBD2846918.1"/>
    <property type="molecule type" value="Genomic_DNA"/>
</dbReference>
<keyword evidence="4" id="KW-0808">Transferase</keyword>
<evidence type="ECO:0000313" key="11">
    <source>
        <dbReference type="EMBL" id="MBD2846918.1"/>
    </source>
</evidence>
<keyword evidence="9" id="KW-0472">Membrane</keyword>
<dbReference type="InterPro" id="IPR005467">
    <property type="entry name" value="His_kinase_dom"/>
</dbReference>
<dbReference type="InterPro" id="IPR004358">
    <property type="entry name" value="Sig_transdc_His_kin-like_C"/>
</dbReference>
<name>A0A927GSU0_9BACL</name>
<keyword evidence="12" id="KW-1185">Reference proteome</keyword>
<protein>
    <recommendedName>
        <fullName evidence="2">histidine kinase</fullName>
        <ecNumber evidence="2">2.7.13.3</ecNumber>
    </recommendedName>
</protein>
<dbReference type="PRINTS" id="PR00344">
    <property type="entry name" value="BCTRLSENSOR"/>
</dbReference>
<evidence type="ECO:0000259" key="10">
    <source>
        <dbReference type="PROSITE" id="PS50109"/>
    </source>
</evidence>
<keyword evidence="3" id="KW-0597">Phosphoprotein</keyword>
<dbReference type="Pfam" id="PF02518">
    <property type="entry name" value="HATPase_c"/>
    <property type="match status" value="1"/>
</dbReference>
<dbReference type="Gene3D" id="1.10.287.130">
    <property type="match status" value="1"/>
</dbReference>
<evidence type="ECO:0000313" key="12">
    <source>
        <dbReference type="Proteomes" id="UP000621560"/>
    </source>
</evidence>
<dbReference type="CDD" id="cd00082">
    <property type="entry name" value="HisKA"/>
    <property type="match status" value="1"/>
</dbReference>
<dbReference type="GO" id="GO:0005524">
    <property type="term" value="F:ATP binding"/>
    <property type="evidence" value="ECO:0007669"/>
    <property type="project" value="UniProtKB-KW"/>
</dbReference>
<keyword evidence="9" id="KW-0812">Transmembrane</keyword>
<gene>
    <name evidence="11" type="ORF">IDH44_17105</name>
</gene>
<dbReference type="PROSITE" id="PS50109">
    <property type="entry name" value="HIS_KIN"/>
    <property type="match status" value="1"/>
</dbReference>
<feature type="domain" description="Histidine kinase" evidence="10">
    <location>
        <begin position="104"/>
        <end position="307"/>
    </location>
</feature>
<keyword evidence="5" id="KW-0547">Nucleotide-binding</keyword>
<evidence type="ECO:0000256" key="2">
    <source>
        <dbReference type="ARBA" id="ARBA00012438"/>
    </source>
</evidence>
<keyword evidence="7" id="KW-0067">ATP-binding</keyword>
<keyword evidence="6" id="KW-0418">Kinase</keyword>
<evidence type="ECO:0000256" key="6">
    <source>
        <dbReference type="ARBA" id="ARBA00022777"/>
    </source>
</evidence>
<comment type="catalytic activity">
    <reaction evidence="1">
        <text>ATP + protein L-histidine = ADP + protein N-phospho-L-histidine.</text>
        <dbReference type="EC" id="2.7.13.3"/>
    </reaction>
</comment>
<organism evidence="11 12">
    <name type="scientific">Paenibacillus sabuli</name>
    <dbReference type="NCBI Taxonomy" id="2772509"/>
    <lineage>
        <taxon>Bacteria</taxon>
        <taxon>Bacillati</taxon>
        <taxon>Bacillota</taxon>
        <taxon>Bacilli</taxon>
        <taxon>Bacillales</taxon>
        <taxon>Paenibacillaceae</taxon>
        <taxon>Paenibacillus</taxon>
    </lineage>
</organism>
<accession>A0A927GSU0</accession>
<proteinExistence type="predicted"/>
<dbReference type="PANTHER" id="PTHR43065:SF10">
    <property type="entry name" value="PEROXIDE STRESS-ACTIVATED HISTIDINE KINASE MAK3"/>
    <property type="match status" value="1"/>
</dbReference>
<dbReference type="InterPro" id="IPR036097">
    <property type="entry name" value="HisK_dim/P_sf"/>
</dbReference>
<evidence type="ECO:0000256" key="4">
    <source>
        <dbReference type="ARBA" id="ARBA00022679"/>
    </source>
</evidence>
<keyword evidence="9" id="KW-1133">Transmembrane helix</keyword>